<dbReference type="Gene3D" id="3.40.50.1820">
    <property type="entry name" value="alpha/beta hydrolase"/>
    <property type="match status" value="1"/>
</dbReference>
<gene>
    <name evidence="6" type="ORF">FHS54_002798</name>
</gene>
<sequence length="380" mass="43220">MTPPPVEPFTIHVAQQQLDDLRDRLDRTRWPNDQPVSGWEQGVPAGRLRALVDHWRTAYDWRKCEALLNGLGQYRTRIDGLDIHFLHIRSAQPDAMPLLLTHGWPGSILEFRNVIGPLTDPQAHGGQPSDAFHLIIPSLPGYGFSGKPTETGWGVERIAKAWAELMRRLGYDRYVAQGGDWGSSVTMCLAVDEPAELAGVHFNMLSIIPPDLADNLTPDEQTALESMRQFNDVESAYARLQATKPQTIGYALADSPVGQAAWIYEKLQRWSDCDGAPENIFSLDDMLDTITLYWLTNSGASSARLYWESMHSFRPRNVRIPLGYSHFPREIIWPARQWADRYFDQIIHWNSVDKGGHFAAWEQPGIFIREVRDCFRALRT</sequence>
<evidence type="ECO:0000259" key="5">
    <source>
        <dbReference type="Pfam" id="PF06441"/>
    </source>
</evidence>
<dbReference type="AlphaFoldDB" id="A0A846M987"/>
<evidence type="ECO:0000313" key="6">
    <source>
        <dbReference type="EMBL" id="NIJ17798.1"/>
    </source>
</evidence>
<dbReference type="PRINTS" id="PR00412">
    <property type="entry name" value="EPOXHYDRLASE"/>
</dbReference>
<dbReference type="InterPro" id="IPR029058">
    <property type="entry name" value="AB_hydrolase_fold"/>
</dbReference>
<feature type="active site" description="Proton acceptor" evidence="4">
    <location>
        <position position="357"/>
    </location>
</feature>
<evidence type="ECO:0000256" key="3">
    <source>
        <dbReference type="ARBA" id="ARBA00022801"/>
    </source>
</evidence>
<dbReference type="PANTHER" id="PTHR21661">
    <property type="entry name" value="EPOXIDE HYDROLASE 1-RELATED"/>
    <property type="match status" value="1"/>
</dbReference>
<feature type="active site" description="Proton donor" evidence="4">
    <location>
        <position position="306"/>
    </location>
</feature>
<dbReference type="PANTHER" id="PTHR21661:SF35">
    <property type="entry name" value="EPOXIDE HYDROLASE"/>
    <property type="match status" value="1"/>
</dbReference>
<organism evidence="6 7">
    <name type="scientific">Sphingobium vermicomposti</name>
    <dbReference type="NCBI Taxonomy" id="529005"/>
    <lineage>
        <taxon>Bacteria</taxon>
        <taxon>Pseudomonadati</taxon>
        <taxon>Pseudomonadota</taxon>
        <taxon>Alphaproteobacteria</taxon>
        <taxon>Sphingomonadales</taxon>
        <taxon>Sphingomonadaceae</taxon>
        <taxon>Sphingobium</taxon>
    </lineage>
</organism>
<evidence type="ECO:0000256" key="4">
    <source>
        <dbReference type="PIRSR" id="PIRSR001112-1"/>
    </source>
</evidence>
<accession>A0A846M987</accession>
<reference evidence="6 7" key="1">
    <citation type="submission" date="2020-03" db="EMBL/GenBank/DDBJ databases">
        <title>Genomic Encyclopedia of Type Strains, Phase IV (KMG-IV): sequencing the most valuable type-strain genomes for metagenomic binning, comparative biology and taxonomic classification.</title>
        <authorList>
            <person name="Goeker M."/>
        </authorList>
    </citation>
    <scope>NUCLEOTIDE SEQUENCE [LARGE SCALE GENOMIC DNA]</scope>
    <source>
        <strain evidence="6 7">DSM 21299</strain>
    </source>
</reference>
<dbReference type="GO" id="GO:0097176">
    <property type="term" value="P:epoxide metabolic process"/>
    <property type="evidence" value="ECO:0007669"/>
    <property type="project" value="TreeGrafter"/>
</dbReference>
<evidence type="ECO:0000313" key="7">
    <source>
        <dbReference type="Proteomes" id="UP000576821"/>
    </source>
</evidence>
<name>A0A846M987_9SPHN</name>
<evidence type="ECO:0000256" key="1">
    <source>
        <dbReference type="ARBA" id="ARBA00010088"/>
    </source>
</evidence>
<feature type="active site" description="Nucleophile" evidence="4">
    <location>
        <position position="180"/>
    </location>
</feature>
<dbReference type="GO" id="GO:0004301">
    <property type="term" value="F:epoxide hydrolase activity"/>
    <property type="evidence" value="ECO:0007669"/>
    <property type="project" value="TreeGrafter"/>
</dbReference>
<dbReference type="InterPro" id="IPR016292">
    <property type="entry name" value="Epoxide_hydrolase"/>
</dbReference>
<dbReference type="RefSeq" id="WP_167304594.1">
    <property type="nucleotide sequence ID" value="NZ_JAASQR010000004.1"/>
</dbReference>
<dbReference type="Pfam" id="PF06441">
    <property type="entry name" value="EHN"/>
    <property type="match status" value="1"/>
</dbReference>
<dbReference type="InterPro" id="IPR000639">
    <property type="entry name" value="Epox_hydrolase-like"/>
</dbReference>
<dbReference type="Proteomes" id="UP000576821">
    <property type="component" value="Unassembled WGS sequence"/>
</dbReference>
<keyword evidence="7" id="KW-1185">Reference proteome</keyword>
<keyword evidence="3" id="KW-0378">Hydrolase</keyword>
<dbReference type="InterPro" id="IPR010497">
    <property type="entry name" value="Epoxide_hydro_N"/>
</dbReference>
<evidence type="ECO:0000256" key="2">
    <source>
        <dbReference type="ARBA" id="ARBA00022797"/>
    </source>
</evidence>
<dbReference type="EMBL" id="JAASQR010000004">
    <property type="protein sequence ID" value="NIJ17798.1"/>
    <property type="molecule type" value="Genomic_DNA"/>
</dbReference>
<keyword evidence="2" id="KW-0058">Aromatic hydrocarbons catabolism</keyword>
<dbReference type="SUPFAM" id="SSF53474">
    <property type="entry name" value="alpha/beta-Hydrolases"/>
    <property type="match status" value="1"/>
</dbReference>
<feature type="domain" description="Epoxide hydrolase N-terminal" evidence="5">
    <location>
        <begin position="6"/>
        <end position="111"/>
    </location>
</feature>
<comment type="similarity">
    <text evidence="1">Belongs to the peptidase S33 family.</text>
</comment>
<dbReference type="PIRSF" id="PIRSF001112">
    <property type="entry name" value="Epoxide_hydrolase"/>
    <property type="match status" value="1"/>
</dbReference>
<protein>
    <submittedName>
        <fullName evidence="6">Pimeloyl-ACP methyl ester carboxylesterase</fullName>
    </submittedName>
</protein>
<comment type="caution">
    <text evidence="6">The sequence shown here is derived from an EMBL/GenBank/DDBJ whole genome shotgun (WGS) entry which is preliminary data.</text>
</comment>
<proteinExistence type="inferred from homology"/>